<evidence type="ECO:0000256" key="7">
    <source>
        <dbReference type="ARBA" id="ARBA00022840"/>
    </source>
</evidence>
<comment type="similarity">
    <text evidence="1">Belongs to the protein kinase superfamily. AGC Ser/Thr protein kinase family. PDPK1 subfamily.</text>
</comment>
<organism evidence="13 14">
    <name type="scientific">Lentinus brumalis</name>
    <dbReference type="NCBI Taxonomy" id="2498619"/>
    <lineage>
        <taxon>Eukaryota</taxon>
        <taxon>Fungi</taxon>
        <taxon>Dikarya</taxon>
        <taxon>Basidiomycota</taxon>
        <taxon>Agaricomycotina</taxon>
        <taxon>Agaricomycetes</taxon>
        <taxon>Polyporales</taxon>
        <taxon>Polyporaceae</taxon>
        <taxon>Lentinus</taxon>
    </lineage>
</organism>
<dbReference type="GO" id="GO:0004674">
    <property type="term" value="F:protein serine/threonine kinase activity"/>
    <property type="evidence" value="ECO:0007669"/>
    <property type="project" value="UniProtKB-KW"/>
</dbReference>
<dbReference type="STRING" id="139420.A0A371D3W1"/>
<evidence type="ECO:0000259" key="12">
    <source>
        <dbReference type="PROSITE" id="PS50011"/>
    </source>
</evidence>
<feature type="binding site" evidence="10">
    <location>
        <position position="107"/>
    </location>
    <ligand>
        <name>ATP</name>
        <dbReference type="ChEBI" id="CHEBI:30616"/>
    </ligand>
</feature>
<dbReference type="InterPro" id="IPR017441">
    <property type="entry name" value="Protein_kinase_ATP_BS"/>
</dbReference>
<dbReference type="Gene3D" id="1.10.510.10">
    <property type="entry name" value="Transferase(Phosphotransferase) domain 1"/>
    <property type="match status" value="1"/>
</dbReference>
<evidence type="ECO:0000256" key="5">
    <source>
        <dbReference type="ARBA" id="ARBA00022741"/>
    </source>
</evidence>
<dbReference type="FunFam" id="3.30.200.20:FF:000042">
    <property type="entry name" value="Aurora kinase A"/>
    <property type="match status" value="1"/>
</dbReference>
<feature type="region of interest" description="Disordered" evidence="11">
    <location>
        <begin position="1"/>
        <end position="74"/>
    </location>
</feature>
<evidence type="ECO:0000256" key="6">
    <source>
        <dbReference type="ARBA" id="ARBA00022777"/>
    </source>
</evidence>
<dbReference type="PANTHER" id="PTHR24356:SF163">
    <property type="entry name" value="3-PHOSPHOINOSITIDE-DEPENDENT PROTEIN KINASE 1-RELATED"/>
    <property type="match status" value="1"/>
</dbReference>
<keyword evidence="3" id="KW-0723">Serine/threonine-protein kinase</keyword>
<feature type="compositionally biased region" description="Low complexity" evidence="11">
    <location>
        <begin position="1"/>
        <end position="17"/>
    </location>
</feature>
<keyword evidence="6" id="KW-0418">Kinase</keyword>
<dbReference type="PROSITE" id="PS00107">
    <property type="entry name" value="PROTEIN_KINASE_ATP"/>
    <property type="match status" value="1"/>
</dbReference>
<keyword evidence="14" id="KW-1185">Reference proteome</keyword>
<dbReference type="InterPro" id="IPR050236">
    <property type="entry name" value="Ser_Thr_kinase_AGC"/>
</dbReference>
<evidence type="ECO:0000256" key="1">
    <source>
        <dbReference type="ARBA" id="ARBA00010006"/>
    </source>
</evidence>
<feature type="region of interest" description="Disordered" evidence="11">
    <location>
        <begin position="402"/>
        <end position="421"/>
    </location>
</feature>
<evidence type="ECO:0000313" key="13">
    <source>
        <dbReference type="EMBL" id="RDX47215.1"/>
    </source>
</evidence>
<keyword evidence="5 10" id="KW-0547">Nucleotide-binding</keyword>
<comment type="catalytic activity">
    <reaction evidence="8">
        <text>L-threonyl-[protein] + ATP = O-phospho-L-threonyl-[protein] + ADP + H(+)</text>
        <dbReference type="Rhea" id="RHEA:46608"/>
        <dbReference type="Rhea" id="RHEA-COMP:11060"/>
        <dbReference type="Rhea" id="RHEA-COMP:11605"/>
        <dbReference type="ChEBI" id="CHEBI:15378"/>
        <dbReference type="ChEBI" id="CHEBI:30013"/>
        <dbReference type="ChEBI" id="CHEBI:30616"/>
        <dbReference type="ChEBI" id="CHEBI:61977"/>
        <dbReference type="ChEBI" id="CHEBI:456216"/>
        <dbReference type="EC" id="2.7.11.1"/>
    </reaction>
</comment>
<feature type="region of interest" description="Disordered" evidence="11">
    <location>
        <begin position="436"/>
        <end position="471"/>
    </location>
</feature>
<dbReference type="AlphaFoldDB" id="A0A371D3W1"/>
<sequence length="593" mass="63968">MAATTSTPSPYTTPISAQPLGGSNPPAWALVGFRDDGEREPDRQGSPATAPTAATDVRVPVSPASPSQPPKMSSPQDFTFLKELGCGSWSTVMEAVHTGTGKRFAVKILSKAQLIKQKKVKYASVEKDALAKLSGTHPGIVKMYAAFQDETSLYFVLDLAPHGDLADLVKKQGSLSFRCARWYTAQIVDTVLWIHSKGIVHRDLKPENVLLDPDMRIKLTDFGSAYLSPDGDLSPRASTFVGSAAYVSPELLNRASKTTSNSSDFWAIGCSLFFMVAGHPAFAAINDYQSFRKIEALDYTFPEGFYDSAKDLVQRLVVLDPSERLGVEPKSSPAELRAHAFFTATSGDTDTPIRWDTLWTDPPVPPETGIVQPSGSEPEDEELWDSVVNEFSLVNLRSPLHAPQHGGPLEPAEGVSFTAPEDVPPDVRPCEVAEAVAPDKPEPSASAETSPEVAANGGLTDTEAATDGDLDDPVLKAKNWSNILSHGETISSLAAVTTSVRKGLLKQPRPCALLLTSRSRLLCVLLDGKKPPKPSDIKHVLELQASGKKLACTADSNQRRLVVHMGDKDYVYEFADETTASIWAEKISSMLAV</sequence>
<gene>
    <name evidence="13" type="ORF">OH76DRAFT_1406090</name>
</gene>
<feature type="compositionally biased region" description="Basic and acidic residues" evidence="11">
    <location>
        <begin position="33"/>
        <end position="43"/>
    </location>
</feature>
<dbReference type="Proteomes" id="UP000256964">
    <property type="component" value="Unassembled WGS sequence"/>
</dbReference>
<evidence type="ECO:0000256" key="11">
    <source>
        <dbReference type="SAM" id="MobiDB-lite"/>
    </source>
</evidence>
<feature type="domain" description="Protein kinase" evidence="12">
    <location>
        <begin position="78"/>
        <end position="342"/>
    </location>
</feature>
<evidence type="ECO:0000256" key="9">
    <source>
        <dbReference type="ARBA" id="ARBA00048679"/>
    </source>
</evidence>
<dbReference type="InterPro" id="IPR011009">
    <property type="entry name" value="Kinase-like_dom_sf"/>
</dbReference>
<dbReference type="GO" id="GO:0035556">
    <property type="term" value="P:intracellular signal transduction"/>
    <property type="evidence" value="ECO:0007669"/>
    <property type="project" value="TreeGrafter"/>
</dbReference>
<protein>
    <recommendedName>
        <fullName evidence="2">non-specific serine/threonine protein kinase</fullName>
        <ecNumber evidence="2">2.7.11.1</ecNumber>
    </recommendedName>
</protein>
<evidence type="ECO:0000256" key="4">
    <source>
        <dbReference type="ARBA" id="ARBA00022679"/>
    </source>
</evidence>
<evidence type="ECO:0000256" key="3">
    <source>
        <dbReference type="ARBA" id="ARBA00022527"/>
    </source>
</evidence>
<dbReference type="GO" id="GO:0005524">
    <property type="term" value="F:ATP binding"/>
    <property type="evidence" value="ECO:0007669"/>
    <property type="project" value="UniProtKB-UniRule"/>
</dbReference>
<dbReference type="PROSITE" id="PS00108">
    <property type="entry name" value="PROTEIN_KINASE_ST"/>
    <property type="match status" value="1"/>
</dbReference>
<feature type="region of interest" description="Disordered" evidence="11">
    <location>
        <begin position="359"/>
        <end position="379"/>
    </location>
</feature>
<comment type="catalytic activity">
    <reaction evidence="9">
        <text>L-seryl-[protein] + ATP = O-phospho-L-seryl-[protein] + ADP + H(+)</text>
        <dbReference type="Rhea" id="RHEA:17989"/>
        <dbReference type="Rhea" id="RHEA-COMP:9863"/>
        <dbReference type="Rhea" id="RHEA-COMP:11604"/>
        <dbReference type="ChEBI" id="CHEBI:15378"/>
        <dbReference type="ChEBI" id="CHEBI:29999"/>
        <dbReference type="ChEBI" id="CHEBI:30616"/>
        <dbReference type="ChEBI" id="CHEBI:83421"/>
        <dbReference type="ChEBI" id="CHEBI:456216"/>
        <dbReference type="EC" id="2.7.11.1"/>
    </reaction>
</comment>
<name>A0A371D3W1_9APHY</name>
<dbReference type="SMART" id="SM00220">
    <property type="entry name" value="S_TKc"/>
    <property type="match status" value="1"/>
</dbReference>
<dbReference type="EMBL" id="KZ857420">
    <property type="protein sequence ID" value="RDX47215.1"/>
    <property type="molecule type" value="Genomic_DNA"/>
</dbReference>
<dbReference type="PROSITE" id="PS50011">
    <property type="entry name" value="PROTEIN_KINASE_DOM"/>
    <property type="match status" value="1"/>
</dbReference>
<keyword evidence="7 10" id="KW-0067">ATP-binding</keyword>
<dbReference type="FunFam" id="1.10.510.10:FF:000571">
    <property type="entry name" value="Maternal embryonic leucine zipper kinase"/>
    <property type="match status" value="1"/>
</dbReference>
<dbReference type="SUPFAM" id="SSF56112">
    <property type="entry name" value="Protein kinase-like (PK-like)"/>
    <property type="match status" value="1"/>
</dbReference>
<accession>A0A371D3W1</accession>
<evidence type="ECO:0000256" key="2">
    <source>
        <dbReference type="ARBA" id="ARBA00012513"/>
    </source>
</evidence>
<feature type="compositionally biased region" description="Low complexity" evidence="11">
    <location>
        <begin position="57"/>
        <end position="74"/>
    </location>
</feature>
<evidence type="ECO:0000313" key="14">
    <source>
        <dbReference type="Proteomes" id="UP000256964"/>
    </source>
</evidence>
<keyword evidence="4" id="KW-0808">Transferase</keyword>
<dbReference type="Pfam" id="PF00069">
    <property type="entry name" value="Pkinase"/>
    <property type="match status" value="1"/>
</dbReference>
<reference evidence="13 14" key="1">
    <citation type="journal article" date="2018" name="Biotechnol. Biofuels">
        <title>Integrative visual omics of the white-rot fungus Polyporus brumalis exposes the biotechnological potential of its oxidative enzymes for delignifying raw plant biomass.</title>
        <authorList>
            <person name="Miyauchi S."/>
            <person name="Rancon A."/>
            <person name="Drula E."/>
            <person name="Hage H."/>
            <person name="Chaduli D."/>
            <person name="Favel A."/>
            <person name="Grisel S."/>
            <person name="Henrissat B."/>
            <person name="Herpoel-Gimbert I."/>
            <person name="Ruiz-Duenas F.J."/>
            <person name="Chevret D."/>
            <person name="Hainaut M."/>
            <person name="Lin J."/>
            <person name="Wang M."/>
            <person name="Pangilinan J."/>
            <person name="Lipzen A."/>
            <person name="Lesage-Meessen L."/>
            <person name="Navarro D."/>
            <person name="Riley R."/>
            <person name="Grigoriev I.V."/>
            <person name="Zhou S."/>
            <person name="Raouche S."/>
            <person name="Rosso M.N."/>
        </authorList>
    </citation>
    <scope>NUCLEOTIDE SEQUENCE [LARGE SCALE GENOMIC DNA]</scope>
    <source>
        <strain evidence="13 14">BRFM 1820</strain>
    </source>
</reference>
<evidence type="ECO:0000256" key="8">
    <source>
        <dbReference type="ARBA" id="ARBA00047899"/>
    </source>
</evidence>
<proteinExistence type="inferred from homology"/>
<dbReference type="InterPro" id="IPR000719">
    <property type="entry name" value="Prot_kinase_dom"/>
</dbReference>
<dbReference type="CDD" id="cd05581">
    <property type="entry name" value="STKc_PDK1"/>
    <property type="match status" value="1"/>
</dbReference>
<dbReference type="Gene3D" id="3.30.200.20">
    <property type="entry name" value="Phosphorylase Kinase, domain 1"/>
    <property type="match status" value="1"/>
</dbReference>
<dbReference type="InterPro" id="IPR039046">
    <property type="entry name" value="PDPK1"/>
</dbReference>
<evidence type="ECO:0000256" key="10">
    <source>
        <dbReference type="PROSITE-ProRule" id="PRU10141"/>
    </source>
</evidence>
<dbReference type="InterPro" id="IPR008271">
    <property type="entry name" value="Ser/Thr_kinase_AS"/>
</dbReference>
<dbReference type="OrthoDB" id="347657at2759"/>
<dbReference type="EC" id="2.7.11.1" evidence="2"/>
<dbReference type="PANTHER" id="PTHR24356">
    <property type="entry name" value="SERINE/THREONINE-PROTEIN KINASE"/>
    <property type="match status" value="1"/>
</dbReference>